<dbReference type="CDD" id="cd06445">
    <property type="entry name" value="ATase"/>
    <property type="match status" value="1"/>
</dbReference>
<keyword evidence="6 8" id="KW-0234">DNA repair</keyword>
<feature type="domain" description="Methylguanine DNA methyltransferase ribonuclease-like" evidence="10">
    <location>
        <begin position="5"/>
        <end position="67"/>
    </location>
</feature>
<comment type="subcellular location">
    <subcellularLocation>
        <location evidence="8">Cytoplasm</location>
    </subcellularLocation>
</comment>
<keyword evidence="3 8" id="KW-0489">Methyltransferase</keyword>
<dbReference type="InterPro" id="IPR014048">
    <property type="entry name" value="MethylDNA_cys_MeTrfase_DNA-bd"/>
</dbReference>
<evidence type="ECO:0000259" key="10">
    <source>
        <dbReference type="Pfam" id="PF02870"/>
    </source>
</evidence>
<evidence type="ECO:0000256" key="3">
    <source>
        <dbReference type="ARBA" id="ARBA00022603"/>
    </source>
</evidence>
<dbReference type="PANTHER" id="PTHR10815">
    <property type="entry name" value="METHYLATED-DNA--PROTEIN-CYSTEINE METHYLTRANSFERASE"/>
    <property type="match status" value="1"/>
</dbReference>
<comment type="caution">
    <text evidence="11">The sequence shown here is derived from an EMBL/GenBank/DDBJ whole genome shotgun (WGS) entry which is preliminary data.</text>
</comment>
<dbReference type="EMBL" id="JADCKF010000001">
    <property type="protein sequence ID" value="MBE5054485.1"/>
    <property type="molecule type" value="Genomic_DNA"/>
</dbReference>
<dbReference type="InterPro" id="IPR036631">
    <property type="entry name" value="MGMT_N_sf"/>
</dbReference>
<keyword evidence="5 8" id="KW-0227">DNA damage</keyword>
<name>A0ABR9R726_9FIRM</name>
<feature type="domain" description="Methylated-DNA-[protein]-cysteine S-methyltransferase DNA binding" evidence="9">
    <location>
        <begin position="71"/>
        <end position="151"/>
    </location>
</feature>
<dbReference type="NCBIfam" id="TIGR00589">
    <property type="entry name" value="ogt"/>
    <property type="match status" value="1"/>
</dbReference>
<dbReference type="Pfam" id="PF02870">
    <property type="entry name" value="Methyltransf_1N"/>
    <property type="match status" value="1"/>
</dbReference>
<dbReference type="GO" id="GO:0032259">
    <property type="term" value="P:methylation"/>
    <property type="evidence" value="ECO:0007669"/>
    <property type="project" value="UniProtKB-KW"/>
</dbReference>
<dbReference type="Pfam" id="PF01035">
    <property type="entry name" value="DNA_binding_1"/>
    <property type="match status" value="1"/>
</dbReference>
<dbReference type="SUPFAM" id="SSF53155">
    <property type="entry name" value="Methylated DNA-protein cysteine methyltransferase domain"/>
    <property type="match status" value="1"/>
</dbReference>
<evidence type="ECO:0000256" key="6">
    <source>
        <dbReference type="ARBA" id="ARBA00023204"/>
    </source>
</evidence>
<evidence type="ECO:0000313" key="12">
    <source>
        <dbReference type="Proteomes" id="UP000806211"/>
    </source>
</evidence>
<comment type="catalytic activity">
    <reaction evidence="1 8">
        <text>a 4-O-methyl-thymidine in DNA + L-cysteinyl-[protein] = a thymidine in DNA + S-methyl-L-cysteinyl-[protein]</text>
        <dbReference type="Rhea" id="RHEA:53428"/>
        <dbReference type="Rhea" id="RHEA-COMP:10131"/>
        <dbReference type="Rhea" id="RHEA-COMP:10132"/>
        <dbReference type="Rhea" id="RHEA-COMP:13555"/>
        <dbReference type="Rhea" id="RHEA-COMP:13556"/>
        <dbReference type="ChEBI" id="CHEBI:29950"/>
        <dbReference type="ChEBI" id="CHEBI:82612"/>
        <dbReference type="ChEBI" id="CHEBI:137386"/>
        <dbReference type="ChEBI" id="CHEBI:137387"/>
        <dbReference type="EC" id="2.1.1.63"/>
    </reaction>
</comment>
<dbReference type="Gene3D" id="3.30.160.70">
    <property type="entry name" value="Methylated DNA-protein cysteine methyltransferase domain"/>
    <property type="match status" value="1"/>
</dbReference>
<dbReference type="Gene3D" id="1.10.10.10">
    <property type="entry name" value="Winged helix-like DNA-binding domain superfamily/Winged helix DNA-binding domain"/>
    <property type="match status" value="1"/>
</dbReference>
<evidence type="ECO:0000256" key="5">
    <source>
        <dbReference type="ARBA" id="ARBA00022763"/>
    </source>
</evidence>
<dbReference type="EC" id="2.1.1.63" evidence="8"/>
<comment type="catalytic activity">
    <reaction evidence="7 8">
        <text>a 6-O-methyl-2'-deoxyguanosine in DNA + L-cysteinyl-[protein] = S-methyl-L-cysteinyl-[protein] + a 2'-deoxyguanosine in DNA</text>
        <dbReference type="Rhea" id="RHEA:24000"/>
        <dbReference type="Rhea" id="RHEA-COMP:10131"/>
        <dbReference type="Rhea" id="RHEA-COMP:10132"/>
        <dbReference type="Rhea" id="RHEA-COMP:11367"/>
        <dbReference type="Rhea" id="RHEA-COMP:11368"/>
        <dbReference type="ChEBI" id="CHEBI:29950"/>
        <dbReference type="ChEBI" id="CHEBI:82612"/>
        <dbReference type="ChEBI" id="CHEBI:85445"/>
        <dbReference type="ChEBI" id="CHEBI:85448"/>
        <dbReference type="EC" id="2.1.1.63"/>
    </reaction>
</comment>
<dbReference type="Proteomes" id="UP000806211">
    <property type="component" value="Unassembled WGS sequence"/>
</dbReference>
<comment type="miscellaneous">
    <text evidence="8">This enzyme catalyzes only one turnover and therefore is not strictly catalytic. According to one definition, an enzyme is a biocatalyst that acts repeatedly and over many reaction cycles.</text>
</comment>
<comment type="function">
    <text evidence="8">Involved in the cellular defense against the biological effects of O6-methylguanine (O6-MeG) and O4-methylthymine (O4-MeT) in DNA. Repairs the methylated nucleobase in DNA by stoichiometrically transferring the methyl group to a cysteine residue in the enzyme. This is a suicide reaction: the enzyme is irreversibly inactivated.</text>
</comment>
<sequence length="152" mass="16609">MEFLVFDTPLGQMALAEEGGALTRLFLPGEGIPRLVSRETPLLSKGRDEILAYLRGERRSFDLPLDPMGTPFQQAVWAELRRIPYGETRSYAQVAAGIGKPKAVRAVGQANHRNPLPIFIPCHRVIGASGKLTGYGGGLDLKEKLLELEGAR</sequence>
<reference evidence="11 12" key="1">
    <citation type="submission" date="2020-10" db="EMBL/GenBank/DDBJ databases">
        <title>ChiBAC.</title>
        <authorList>
            <person name="Zenner C."/>
            <person name="Hitch T.C.A."/>
            <person name="Clavel T."/>
        </authorList>
    </citation>
    <scope>NUCLEOTIDE SEQUENCE [LARGE SCALE GENOMIC DNA]</scope>
    <source>
        <strain evidence="11 12">DSM 107456</strain>
    </source>
</reference>
<proteinExistence type="inferred from homology"/>
<dbReference type="GO" id="GO:0003908">
    <property type="term" value="F:methylated-DNA-[protein]-cysteine S-methyltransferase activity"/>
    <property type="evidence" value="ECO:0007669"/>
    <property type="project" value="UniProtKB-EC"/>
</dbReference>
<evidence type="ECO:0000256" key="8">
    <source>
        <dbReference type="HAMAP-Rule" id="MF_00772"/>
    </source>
</evidence>
<keyword evidence="2 8" id="KW-0963">Cytoplasm</keyword>
<dbReference type="InterPro" id="IPR023546">
    <property type="entry name" value="MGMT"/>
</dbReference>
<dbReference type="InterPro" id="IPR001497">
    <property type="entry name" value="MethylDNA_cys_MeTrfase_AS"/>
</dbReference>
<dbReference type="InterPro" id="IPR008332">
    <property type="entry name" value="MethylG_MeTrfase_N"/>
</dbReference>
<feature type="active site" description="Nucleophile; methyl group acceptor" evidence="8">
    <location>
        <position position="122"/>
    </location>
</feature>
<gene>
    <name evidence="11" type="ORF">INF37_00505</name>
</gene>
<dbReference type="PROSITE" id="PS00374">
    <property type="entry name" value="MGMT"/>
    <property type="match status" value="1"/>
</dbReference>
<dbReference type="PANTHER" id="PTHR10815:SF5">
    <property type="entry name" value="METHYLATED-DNA--PROTEIN-CYSTEINE METHYLTRANSFERASE"/>
    <property type="match status" value="1"/>
</dbReference>
<dbReference type="HAMAP" id="MF_00772">
    <property type="entry name" value="OGT"/>
    <property type="match status" value="1"/>
</dbReference>
<organism evidence="11 12">
    <name type="scientific">Pseudoflavonifractor gallinarum</name>
    <dbReference type="NCBI Taxonomy" id="2779352"/>
    <lineage>
        <taxon>Bacteria</taxon>
        <taxon>Bacillati</taxon>
        <taxon>Bacillota</taxon>
        <taxon>Clostridia</taxon>
        <taxon>Eubacteriales</taxon>
        <taxon>Oscillospiraceae</taxon>
        <taxon>Pseudoflavonifractor</taxon>
    </lineage>
</organism>
<comment type="similarity">
    <text evidence="8">Belongs to the MGMT family.</text>
</comment>
<dbReference type="InterPro" id="IPR036388">
    <property type="entry name" value="WH-like_DNA-bd_sf"/>
</dbReference>
<keyword evidence="12" id="KW-1185">Reference proteome</keyword>
<accession>A0ABR9R726</accession>
<evidence type="ECO:0000259" key="9">
    <source>
        <dbReference type="Pfam" id="PF01035"/>
    </source>
</evidence>
<dbReference type="RefSeq" id="WP_193535724.1">
    <property type="nucleotide sequence ID" value="NZ_JADCKF010000001.1"/>
</dbReference>
<evidence type="ECO:0000256" key="1">
    <source>
        <dbReference type="ARBA" id="ARBA00001286"/>
    </source>
</evidence>
<evidence type="ECO:0000256" key="4">
    <source>
        <dbReference type="ARBA" id="ARBA00022679"/>
    </source>
</evidence>
<dbReference type="SUPFAM" id="SSF46767">
    <property type="entry name" value="Methylated DNA-protein cysteine methyltransferase, C-terminal domain"/>
    <property type="match status" value="1"/>
</dbReference>
<dbReference type="InterPro" id="IPR036217">
    <property type="entry name" value="MethylDNA_cys_MeTrfase_DNAb"/>
</dbReference>
<keyword evidence="4 8" id="KW-0808">Transferase</keyword>
<protein>
    <recommendedName>
        <fullName evidence="8">Methylated-DNA--protein-cysteine methyltransferase</fullName>
        <ecNumber evidence="8">2.1.1.63</ecNumber>
    </recommendedName>
    <alternativeName>
        <fullName evidence="8">6-O-methylguanine-DNA methyltransferase</fullName>
        <shortName evidence="8">MGMT</shortName>
    </alternativeName>
    <alternativeName>
        <fullName evidence="8">O-6-methylguanine-DNA-alkyltransferase</fullName>
    </alternativeName>
</protein>
<evidence type="ECO:0000256" key="2">
    <source>
        <dbReference type="ARBA" id="ARBA00022490"/>
    </source>
</evidence>
<evidence type="ECO:0000313" key="11">
    <source>
        <dbReference type="EMBL" id="MBE5054485.1"/>
    </source>
</evidence>
<evidence type="ECO:0000256" key="7">
    <source>
        <dbReference type="ARBA" id="ARBA00049348"/>
    </source>
</evidence>